<feature type="domain" description="GST N-terminal" evidence="1">
    <location>
        <begin position="16"/>
        <end position="96"/>
    </location>
</feature>
<gene>
    <name evidence="3" type="ORF">FHS75_001175</name>
</gene>
<dbReference type="AlphaFoldDB" id="A0A7Y9XUI5"/>
<dbReference type="EC" id="2.5.1.18" evidence="3"/>
<dbReference type="EMBL" id="JACBZF010000002">
    <property type="protein sequence ID" value="NYH94856.1"/>
    <property type="molecule type" value="Genomic_DNA"/>
</dbReference>
<dbReference type="SUPFAM" id="SSF47616">
    <property type="entry name" value="GST C-terminal domain-like"/>
    <property type="match status" value="1"/>
</dbReference>
<accession>A0A7Y9XUI5</accession>
<dbReference type="Gene3D" id="1.20.1050.10">
    <property type="match status" value="1"/>
</dbReference>
<dbReference type="InterPro" id="IPR036249">
    <property type="entry name" value="Thioredoxin-like_sf"/>
</dbReference>
<feature type="domain" description="GST C-terminal" evidence="2">
    <location>
        <begin position="101"/>
        <end position="234"/>
    </location>
</feature>
<dbReference type="InterPro" id="IPR036282">
    <property type="entry name" value="Glutathione-S-Trfase_C_sf"/>
</dbReference>
<dbReference type="CDD" id="cd00299">
    <property type="entry name" value="GST_C_family"/>
    <property type="match status" value="1"/>
</dbReference>
<dbReference type="Pfam" id="PF13417">
    <property type="entry name" value="GST_N_3"/>
    <property type="match status" value="1"/>
</dbReference>
<dbReference type="Gene3D" id="3.40.30.10">
    <property type="entry name" value="Glutaredoxin"/>
    <property type="match status" value="1"/>
</dbReference>
<keyword evidence="4" id="KW-1185">Reference proteome</keyword>
<evidence type="ECO:0000313" key="3">
    <source>
        <dbReference type="EMBL" id="NYH94856.1"/>
    </source>
</evidence>
<keyword evidence="3" id="KW-0808">Transferase</keyword>
<dbReference type="SFLD" id="SFLDS00019">
    <property type="entry name" value="Glutathione_Transferase_(cytos"/>
    <property type="match status" value="1"/>
</dbReference>
<name>A0A7Y9XUI5_9SPHN</name>
<dbReference type="InterPro" id="IPR040079">
    <property type="entry name" value="Glutathione_S-Trfase"/>
</dbReference>
<dbReference type="GO" id="GO:0004364">
    <property type="term" value="F:glutathione transferase activity"/>
    <property type="evidence" value="ECO:0007669"/>
    <property type="project" value="UniProtKB-EC"/>
</dbReference>
<organism evidence="3 4">
    <name type="scientific">Novosphingobium marinum</name>
    <dbReference type="NCBI Taxonomy" id="1514948"/>
    <lineage>
        <taxon>Bacteria</taxon>
        <taxon>Pseudomonadati</taxon>
        <taxon>Pseudomonadota</taxon>
        <taxon>Alphaproteobacteria</taxon>
        <taxon>Sphingomonadales</taxon>
        <taxon>Sphingomonadaceae</taxon>
        <taxon>Novosphingobium</taxon>
    </lineage>
</organism>
<dbReference type="SUPFAM" id="SSF52833">
    <property type="entry name" value="Thioredoxin-like"/>
    <property type="match status" value="1"/>
</dbReference>
<dbReference type="PANTHER" id="PTHR44051:SF8">
    <property type="entry name" value="GLUTATHIONE S-TRANSFERASE GSTA"/>
    <property type="match status" value="1"/>
</dbReference>
<sequence length="239" mass="27676">MLAGWTPRAALGHTGRMWQLYQFPLCPFSRKVRLLLSEKGVEYELWRENPWEGRDEFFAMNPAGRVPVLHDPERGISLCDSRAICEYFEETVDRNQMINGTSVQRAEIRRLVALFDENFFGDVSGPLLHERMTKRLVYRQSPDSRVLREAMRLAHEHLYYIDYLIDHRPWLAGSTMSLADLAAAAQISVADYLGGIDWSSHEQARGWYSVFKSRPSFRPLLSERMEVIQPPSHYAEVDA</sequence>
<dbReference type="PROSITE" id="PS50404">
    <property type="entry name" value="GST_NTER"/>
    <property type="match status" value="1"/>
</dbReference>
<reference evidence="3 4" key="1">
    <citation type="submission" date="2020-07" db="EMBL/GenBank/DDBJ databases">
        <title>Genomic Encyclopedia of Type Strains, Phase IV (KMG-IV): sequencing the most valuable type-strain genomes for metagenomic binning, comparative biology and taxonomic classification.</title>
        <authorList>
            <person name="Goeker M."/>
        </authorList>
    </citation>
    <scope>NUCLEOTIDE SEQUENCE [LARGE SCALE GENOMIC DNA]</scope>
    <source>
        <strain evidence="3 4">DSM 29043</strain>
    </source>
</reference>
<dbReference type="CDD" id="cd00570">
    <property type="entry name" value="GST_N_family"/>
    <property type="match status" value="1"/>
</dbReference>
<dbReference type="InterPro" id="IPR004045">
    <property type="entry name" value="Glutathione_S-Trfase_N"/>
</dbReference>
<evidence type="ECO:0000259" key="2">
    <source>
        <dbReference type="PROSITE" id="PS50405"/>
    </source>
</evidence>
<protein>
    <submittedName>
        <fullName evidence="3">Glutathione S-transferase</fullName>
        <ecNumber evidence="3">2.5.1.18</ecNumber>
    </submittedName>
</protein>
<dbReference type="Proteomes" id="UP000522081">
    <property type="component" value="Unassembled WGS sequence"/>
</dbReference>
<evidence type="ECO:0000259" key="1">
    <source>
        <dbReference type="PROSITE" id="PS50404"/>
    </source>
</evidence>
<evidence type="ECO:0000313" key="4">
    <source>
        <dbReference type="Proteomes" id="UP000522081"/>
    </source>
</evidence>
<comment type="caution">
    <text evidence="3">The sequence shown here is derived from an EMBL/GenBank/DDBJ whole genome shotgun (WGS) entry which is preliminary data.</text>
</comment>
<proteinExistence type="predicted"/>
<dbReference type="PROSITE" id="PS50405">
    <property type="entry name" value="GST_CTER"/>
    <property type="match status" value="1"/>
</dbReference>
<dbReference type="PANTHER" id="PTHR44051">
    <property type="entry name" value="GLUTATHIONE S-TRANSFERASE-RELATED"/>
    <property type="match status" value="1"/>
</dbReference>
<dbReference type="SFLD" id="SFLDG00358">
    <property type="entry name" value="Main_(cytGST)"/>
    <property type="match status" value="1"/>
</dbReference>
<dbReference type="InterPro" id="IPR010987">
    <property type="entry name" value="Glutathione-S-Trfase_C-like"/>
</dbReference>